<sequence>MEKKEKEKEKTVMGENGSEEEEDPEFEGEPEEEEDLEFEVLEIRACLDSTVMKLNSSNNANYGAFFVLVVGVGAHIL</sequence>
<evidence type="ECO:0008006" key="5">
    <source>
        <dbReference type="Google" id="ProtNLM"/>
    </source>
</evidence>
<dbReference type="Proteomes" id="UP000237105">
    <property type="component" value="Unassembled WGS sequence"/>
</dbReference>
<protein>
    <recommendedName>
        <fullName evidence="5">Transmembrane protein</fullName>
    </recommendedName>
</protein>
<organism evidence="3 4">
    <name type="scientific">Parasponia andersonii</name>
    <name type="common">Sponia andersonii</name>
    <dbReference type="NCBI Taxonomy" id="3476"/>
    <lineage>
        <taxon>Eukaryota</taxon>
        <taxon>Viridiplantae</taxon>
        <taxon>Streptophyta</taxon>
        <taxon>Embryophyta</taxon>
        <taxon>Tracheophyta</taxon>
        <taxon>Spermatophyta</taxon>
        <taxon>Magnoliopsida</taxon>
        <taxon>eudicotyledons</taxon>
        <taxon>Gunneridae</taxon>
        <taxon>Pentapetalae</taxon>
        <taxon>rosids</taxon>
        <taxon>fabids</taxon>
        <taxon>Rosales</taxon>
        <taxon>Cannabaceae</taxon>
        <taxon>Parasponia</taxon>
    </lineage>
</organism>
<feature type="transmembrane region" description="Helical" evidence="2">
    <location>
        <begin position="59"/>
        <end position="76"/>
    </location>
</feature>
<evidence type="ECO:0000313" key="4">
    <source>
        <dbReference type="Proteomes" id="UP000237105"/>
    </source>
</evidence>
<keyword evidence="2" id="KW-0812">Transmembrane</keyword>
<name>A0A2P5AL02_PARAD</name>
<evidence type="ECO:0000256" key="2">
    <source>
        <dbReference type="SAM" id="Phobius"/>
    </source>
</evidence>
<dbReference type="AlphaFoldDB" id="A0A2P5AL02"/>
<proteinExistence type="predicted"/>
<feature type="region of interest" description="Disordered" evidence="1">
    <location>
        <begin position="1"/>
        <end position="35"/>
    </location>
</feature>
<evidence type="ECO:0000313" key="3">
    <source>
        <dbReference type="EMBL" id="PON37215.1"/>
    </source>
</evidence>
<keyword evidence="2" id="KW-1133">Transmembrane helix</keyword>
<dbReference type="EMBL" id="JXTB01000538">
    <property type="protein sequence ID" value="PON37215.1"/>
    <property type="molecule type" value="Genomic_DNA"/>
</dbReference>
<keyword evidence="4" id="KW-1185">Reference proteome</keyword>
<reference evidence="4" key="1">
    <citation type="submission" date="2016-06" db="EMBL/GenBank/DDBJ databases">
        <title>Parallel loss of symbiosis genes in relatives of nitrogen-fixing non-legume Parasponia.</title>
        <authorList>
            <person name="Van Velzen R."/>
            <person name="Holmer R."/>
            <person name="Bu F."/>
            <person name="Rutten L."/>
            <person name="Van Zeijl A."/>
            <person name="Liu W."/>
            <person name="Santuari L."/>
            <person name="Cao Q."/>
            <person name="Sharma T."/>
            <person name="Shen D."/>
            <person name="Roswanjaya Y."/>
            <person name="Wardhani T."/>
            <person name="Kalhor M.S."/>
            <person name="Jansen J."/>
            <person name="Van den Hoogen J."/>
            <person name="Gungor B."/>
            <person name="Hartog M."/>
            <person name="Hontelez J."/>
            <person name="Verver J."/>
            <person name="Yang W.-C."/>
            <person name="Schijlen E."/>
            <person name="Repin R."/>
            <person name="Schilthuizen M."/>
            <person name="Schranz E."/>
            <person name="Heidstra R."/>
            <person name="Miyata K."/>
            <person name="Fedorova E."/>
            <person name="Kohlen W."/>
            <person name="Bisseling T."/>
            <person name="Smit S."/>
            <person name="Geurts R."/>
        </authorList>
    </citation>
    <scope>NUCLEOTIDE SEQUENCE [LARGE SCALE GENOMIC DNA]</scope>
    <source>
        <strain evidence="4">cv. WU1-14</strain>
    </source>
</reference>
<accession>A0A2P5AL02</accession>
<feature type="compositionally biased region" description="Acidic residues" evidence="1">
    <location>
        <begin position="17"/>
        <end position="35"/>
    </location>
</feature>
<gene>
    <name evidence="3" type="ORF">PanWU01x14_321930</name>
</gene>
<evidence type="ECO:0000256" key="1">
    <source>
        <dbReference type="SAM" id="MobiDB-lite"/>
    </source>
</evidence>
<comment type="caution">
    <text evidence="3">The sequence shown here is derived from an EMBL/GenBank/DDBJ whole genome shotgun (WGS) entry which is preliminary data.</text>
</comment>
<feature type="compositionally biased region" description="Basic and acidic residues" evidence="1">
    <location>
        <begin position="1"/>
        <end position="12"/>
    </location>
</feature>
<keyword evidence="2" id="KW-0472">Membrane</keyword>